<dbReference type="GO" id="GO:0005737">
    <property type="term" value="C:cytoplasm"/>
    <property type="evidence" value="ECO:0007669"/>
    <property type="project" value="TreeGrafter"/>
</dbReference>
<dbReference type="AlphaFoldDB" id="A0A7X4KPN7"/>
<dbReference type="PANTHER" id="PTHR13812">
    <property type="entry name" value="KETIMINE REDUCTASE MU-CRYSTALLIN"/>
    <property type="match status" value="1"/>
</dbReference>
<dbReference type="SUPFAM" id="SSF51735">
    <property type="entry name" value="NAD(P)-binding Rossmann-fold domains"/>
    <property type="match status" value="1"/>
</dbReference>
<reference evidence="1 2" key="1">
    <citation type="submission" date="2019-12" db="EMBL/GenBank/DDBJ databases">
        <title>Novel species isolated from a subtropical stream in China.</title>
        <authorList>
            <person name="Lu H."/>
        </authorList>
    </citation>
    <scope>NUCLEOTIDE SEQUENCE [LARGE SCALE GENOMIC DNA]</scope>
    <source>
        <strain evidence="1 2">FT127W</strain>
    </source>
</reference>
<dbReference type="Proteomes" id="UP000450676">
    <property type="component" value="Unassembled WGS sequence"/>
</dbReference>
<name>A0A7X4KPN7_9BURK</name>
<dbReference type="Pfam" id="PF02423">
    <property type="entry name" value="OCD_Mu_crystall"/>
    <property type="match status" value="1"/>
</dbReference>
<dbReference type="PANTHER" id="PTHR13812:SF19">
    <property type="entry name" value="KETIMINE REDUCTASE MU-CRYSTALLIN"/>
    <property type="match status" value="1"/>
</dbReference>
<dbReference type="EMBL" id="WWCU01000037">
    <property type="protein sequence ID" value="MYN10377.1"/>
    <property type="molecule type" value="Genomic_DNA"/>
</dbReference>
<dbReference type="InterPro" id="IPR023401">
    <property type="entry name" value="ODC_N"/>
</dbReference>
<sequence>MPNNARLLLIDSVQGESLMNYRDVLDATREAFVLHQQEEGRVFPLLRERLPEGVWGIKSGNVAGQNLLGFKSAGFWPGNREKGGEPHQATIVLVDPDTGRPLCIIDGNGVTTMRTGAAGGLGLIQLARADSARLCVFGTGVQARIQLRYALELLPSLHQVDYVSASGEPDPAFERQFSERCSIAMAADRNAAVALADIVITATPGRGPLFNLDAVRPGTHFNCVGADTLGKRELPEGLLQQARLFVDDHIQARQIGEMQWAPELPCHQLGELLSGQLQAHRKPEDITVFDMTGIALQDLTVARLIYERALARGVGSSVAWPW</sequence>
<evidence type="ECO:0000313" key="2">
    <source>
        <dbReference type="Proteomes" id="UP000450676"/>
    </source>
</evidence>
<comment type="caution">
    <text evidence="1">The sequence shown here is derived from an EMBL/GenBank/DDBJ whole genome shotgun (WGS) entry which is preliminary data.</text>
</comment>
<dbReference type="InterPro" id="IPR003462">
    <property type="entry name" value="ODC_Mu_crystall"/>
</dbReference>
<dbReference type="PIRSF" id="PIRSF001439">
    <property type="entry name" value="CryM"/>
    <property type="match status" value="1"/>
</dbReference>
<dbReference type="RefSeq" id="WP_161074673.1">
    <property type="nucleotide sequence ID" value="NZ_WWCU01000037.1"/>
</dbReference>
<dbReference type="InterPro" id="IPR036291">
    <property type="entry name" value="NAD(P)-bd_dom_sf"/>
</dbReference>
<protein>
    <submittedName>
        <fullName evidence="1">Ornithine cyclodeaminase family protein</fullName>
    </submittedName>
</protein>
<dbReference type="Gene3D" id="3.40.50.720">
    <property type="entry name" value="NAD(P)-binding Rossmann-like Domain"/>
    <property type="match status" value="1"/>
</dbReference>
<accession>A0A7X4KPN7</accession>
<gene>
    <name evidence="1" type="ORF">GTP77_23940</name>
</gene>
<organism evidence="1 2">
    <name type="scientific">Pseudoduganella aquatica</name>
    <dbReference type="NCBI Taxonomy" id="2660641"/>
    <lineage>
        <taxon>Bacteria</taxon>
        <taxon>Pseudomonadati</taxon>
        <taxon>Pseudomonadota</taxon>
        <taxon>Betaproteobacteria</taxon>
        <taxon>Burkholderiales</taxon>
        <taxon>Oxalobacteraceae</taxon>
        <taxon>Telluria group</taxon>
        <taxon>Pseudoduganella</taxon>
    </lineage>
</organism>
<dbReference type="Gene3D" id="3.30.1780.10">
    <property type="entry name" value="ornithine cyclodeaminase, domain 1"/>
    <property type="match status" value="1"/>
</dbReference>
<evidence type="ECO:0000313" key="1">
    <source>
        <dbReference type="EMBL" id="MYN10377.1"/>
    </source>
</evidence>
<proteinExistence type="predicted"/>
<keyword evidence="2" id="KW-1185">Reference proteome</keyword>